<evidence type="ECO:0000313" key="2">
    <source>
        <dbReference type="EMBL" id="GAU32694.1"/>
    </source>
</evidence>
<dbReference type="Gene3D" id="2.40.50.140">
    <property type="entry name" value="Nucleic acid-binding proteins"/>
    <property type="match status" value="2"/>
</dbReference>
<accession>A0A2Z6MJ92</accession>
<dbReference type="SUPFAM" id="SSF50249">
    <property type="entry name" value="Nucleic acid-binding proteins"/>
    <property type="match status" value="1"/>
</dbReference>
<dbReference type="AlphaFoldDB" id="A0A2Z6MJ92"/>
<dbReference type="InterPro" id="IPR012340">
    <property type="entry name" value="NA-bd_OB-fold"/>
</dbReference>
<dbReference type="CDD" id="cd04480">
    <property type="entry name" value="RPA1_DBD_A_like"/>
    <property type="match status" value="1"/>
</dbReference>
<keyword evidence="3" id="KW-1185">Reference proteome</keyword>
<proteinExistence type="predicted"/>
<feature type="non-terminal residue" evidence="2">
    <location>
        <position position="1"/>
    </location>
</feature>
<dbReference type="PANTHER" id="PTHR47165:SF4">
    <property type="entry name" value="OS03G0429900 PROTEIN"/>
    <property type="match status" value="1"/>
</dbReference>
<dbReference type="InterPro" id="IPR003871">
    <property type="entry name" value="RFA1B/D_OB_1st"/>
</dbReference>
<dbReference type="PANTHER" id="PTHR47165">
    <property type="entry name" value="OS03G0429900 PROTEIN"/>
    <property type="match status" value="1"/>
</dbReference>
<organism evidence="2 3">
    <name type="scientific">Trifolium subterraneum</name>
    <name type="common">Subterranean clover</name>
    <dbReference type="NCBI Taxonomy" id="3900"/>
    <lineage>
        <taxon>Eukaryota</taxon>
        <taxon>Viridiplantae</taxon>
        <taxon>Streptophyta</taxon>
        <taxon>Embryophyta</taxon>
        <taxon>Tracheophyta</taxon>
        <taxon>Spermatophyta</taxon>
        <taxon>Magnoliopsida</taxon>
        <taxon>eudicotyledons</taxon>
        <taxon>Gunneridae</taxon>
        <taxon>Pentapetalae</taxon>
        <taxon>rosids</taxon>
        <taxon>fabids</taxon>
        <taxon>Fabales</taxon>
        <taxon>Fabaceae</taxon>
        <taxon>Papilionoideae</taxon>
        <taxon>50 kb inversion clade</taxon>
        <taxon>NPAAA clade</taxon>
        <taxon>Hologalegina</taxon>
        <taxon>IRL clade</taxon>
        <taxon>Trifolieae</taxon>
        <taxon>Trifolium</taxon>
    </lineage>
</organism>
<protein>
    <recommendedName>
        <fullName evidence="1">Replication protein A 70 kDa DNA-binding subunit B/D first OB fold domain-containing protein</fullName>
    </recommendedName>
</protein>
<dbReference type="Proteomes" id="UP000242715">
    <property type="component" value="Unassembled WGS sequence"/>
</dbReference>
<evidence type="ECO:0000313" key="3">
    <source>
        <dbReference type="Proteomes" id="UP000242715"/>
    </source>
</evidence>
<gene>
    <name evidence="2" type="ORF">TSUD_145680</name>
</gene>
<evidence type="ECO:0000259" key="1">
    <source>
        <dbReference type="Pfam" id="PF02721"/>
    </source>
</evidence>
<name>A0A2Z6MJ92_TRISU</name>
<reference evidence="3" key="1">
    <citation type="journal article" date="2017" name="Front. Plant Sci.">
        <title>Climate Clever Clovers: New Paradigm to Reduce the Environmental Footprint of Ruminants by Breeding Low Methanogenic Forages Utilizing Haplotype Variation.</title>
        <authorList>
            <person name="Kaur P."/>
            <person name="Appels R."/>
            <person name="Bayer P.E."/>
            <person name="Keeble-Gagnere G."/>
            <person name="Wang J."/>
            <person name="Hirakawa H."/>
            <person name="Shirasawa K."/>
            <person name="Vercoe P."/>
            <person name="Stefanova K."/>
            <person name="Durmic Z."/>
            <person name="Nichols P."/>
            <person name="Revell C."/>
            <person name="Isobe S.N."/>
            <person name="Edwards D."/>
            <person name="Erskine W."/>
        </authorList>
    </citation>
    <scope>NUCLEOTIDE SEQUENCE [LARGE SCALE GENOMIC DNA]</scope>
    <source>
        <strain evidence="3">cv. Daliak</strain>
    </source>
</reference>
<dbReference type="EMBL" id="DF973502">
    <property type="protein sequence ID" value="GAU32694.1"/>
    <property type="molecule type" value="Genomic_DNA"/>
</dbReference>
<sequence length="416" mass="45493">IDLLSDVVPGRTAWRFRVRVARLWEVTGYLRSDQVVSVEMVLVDSKGVRIHATVRKQLLYLFQRKLDEGVVYNMSFFTVLPSTGVYRSTLHPYKLVFQMKTRLELAEGPEISRYGFSLTTIAEVCAKPPDYDYLIDEVSIQNVINTTRVLVEPKIAEAISFRDDLAVHGVEANIRVNVLGPRVRPSMEEDFLHTYHVMYRVKLRVTDGTGDAVFVVFDGDMQYLLGEQCATLVSNASADSVGAYPAEVLRLEGSKLLFKVARVNSAGLLSDCSFRVKRVCSDPDILKCFDALGSKDVVSAVVVEPDSMCEDQLSGGYPSLSESGVDEFVSGLLVSPAESSADQVGLSGPVSLDKTPVRSSTVGVGADDVDDVTPISVLVPKLVVKSSRKSKRDLTTAFVESVESGCGSSSKANRVE</sequence>
<dbReference type="Pfam" id="PF02721">
    <property type="entry name" value="DUF223"/>
    <property type="match status" value="1"/>
</dbReference>
<feature type="domain" description="Replication protein A 70 kDa DNA-binding subunit B/D first OB fold" evidence="1">
    <location>
        <begin position="3"/>
        <end position="103"/>
    </location>
</feature>
<dbReference type="OrthoDB" id="1750550at2759"/>